<dbReference type="EMBL" id="MAYM02001738">
    <property type="protein sequence ID" value="RLN11189.1"/>
    <property type="molecule type" value="Genomic_DNA"/>
</dbReference>
<dbReference type="Gene3D" id="2.30.42.10">
    <property type="match status" value="1"/>
</dbReference>
<dbReference type="GO" id="GO:0006511">
    <property type="term" value="P:ubiquitin-dependent protein catabolic process"/>
    <property type="evidence" value="ECO:0007669"/>
    <property type="project" value="TreeGrafter"/>
</dbReference>
<dbReference type="Gene3D" id="3.10.20.90">
    <property type="entry name" value="Phosphatidylinositol 3-kinase Catalytic Subunit, Chain A, domain 1"/>
    <property type="match status" value="1"/>
</dbReference>
<dbReference type="InterPro" id="IPR001478">
    <property type="entry name" value="PDZ"/>
</dbReference>
<reference evidence="6 7" key="2">
    <citation type="submission" date="2018-07" db="EMBL/GenBank/DDBJ databases">
        <title>Genome sequencing of oomycete isolates from Chile give support for New Zealand origin for Phytophthora kernoviae and make available the first Nothophytophthora sp. genome.</title>
        <authorList>
            <person name="Studholme D.J."/>
            <person name="Sanfuentes E."/>
            <person name="Panda P."/>
            <person name="Hill R."/>
            <person name="Sambles C."/>
            <person name="Grant M."/>
            <person name="Williams N.M."/>
            <person name="Mcdougal R.L."/>
        </authorList>
    </citation>
    <scope>NUCLEOTIDE SEQUENCE [LARGE SCALE GENOMIC DNA]</scope>
    <source>
        <strain evidence="4">Chile2</strain>
        <strain evidence="5">Chile4</strain>
    </source>
</reference>
<dbReference type="PANTHER" id="PTHR10677:SF3">
    <property type="entry name" value="FI07626P-RELATED"/>
    <property type="match status" value="1"/>
</dbReference>
<accession>A0A421EZR7</accession>
<reference evidence="3" key="1">
    <citation type="journal article" date="2015" name="Genom Data">
        <title>Genome sequences of six Phytophthora species associated with forests in New Zealand.</title>
        <authorList>
            <person name="Studholme D.J."/>
            <person name="McDougal R.L."/>
            <person name="Sambles C."/>
            <person name="Hansen E."/>
            <person name="Hardy G."/>
            <person name="Grant M."/>
            <person name="Ganley R.J."/>
            <person name="Williams N.M."/>
        </authorList>
    </citation>
    <scope>NUCLEOTIDE SEQUENCE</scope>
    <source>
        <strain evidence="3">NZFS 3630</strain>
    </source>
</reference>
<feature type="domain" description="PDZ" evidence="2">
    <location>
        <begin position="452"/>
        <end position="507"/>
    </location>
</feature>
<dbReference type="Pfam" id="PF09409">
    <property type="entry name" value="PUB"/>
    <property type="match status" value="1"/>
</dbReference>
<dbReference type="CDD" id="cd17039">
    <property type="entry name" value="Ubl_ubiquitin_like"/>
    <property type="match status" value="1"/>
</dbReference>
<dbReference type="InterPro" id="IPR029071">
    <property type="entry name" value="Ubiquitin-like_domsf"/>
</dbReference>
<feature type="domain" description="Ubiquitin-like" evidence="1">
    <location>
        <begin position="25"/>
        <end position="79"/>
    </location>
</feature>
<dbReference type="InterPro" id="IPR036339">
    <property type="entry name" value="PUB-like_dom_sf"/>
</dbReference>
<dbReference type="SUPFAM" id="SSF143503">
    <property type="entry name" value="PUG domain-like"/>
    <property type="match status" value="1"/>
</dbReference>
<dbReference type="STRING" id="325452.A0A421EZR7"/>
<dbReference type="SUPFAM" id="SSF54236">
    <property type="entry name" value="Ubiquitin-like"/>
    <property type="match status" value="1"/>
</dbReference>
<dbReference type="GO" id="GO:0005829">
    <property type="term" value="C:cytosol"/>
    <property type="evidence" value="ECO:0007669"/>
    <property type="project" value="TreeGrafter"/>
</dbReference>
<dbReference type="Pfam" id="PF17820">
    <property type="entry name" value="PDZ_6"/>
    <property type="match status" value="1"/>
</dbReference>
<dbReference type="InterPro" id="IPR036034">
    <property type="entry name" value="PDZ_sf"/>
</dbReference>
<dbReference type="SMART" id="SM00228">
    <property type="entry name" value="PDZ"/>
    <property type="match status" value="1"/>
</dbReference>
<gene>
    <name evidence="4" type="ORF">BBI17_007680</name>
    <name evidence="5" type="ORF">BBO99_00007312</name>
    <name evidence="3" type="ORF">JM18_007609</name>
</gene>
<evidence type="ECO:0000313" key="4">
    <source>
        <dbReference type="EMBL" id="RLN11189.1"/>
    </source>
</evidence>
<dbReference type="CDD" id="cd09212">
    <property type="entry name" value="PUB"/>
    <property type="match status" value="1"/>
</dbReference>
<dbReference type="Pfam" id="PF00240">
    <property type="entry name" value="ubiquitin"/>
    <property type="match status" value="1"/>
</dbReference>
<dbReference type="EMBL" id="MBDN02000295">
    <property type="protein sequence ID" value="RLN76740.1"/>
    <property type="molecule type" value="Genomic_DNA"/>
</dbReference>
<dbReference type="InterPro" id="IPR018997">
    <property type="entry name" value="PUB_domain"/>
</dbReference>
<evidence type="ECO:0000259" key="1">
    <source>
        <dbReference type="PROSITE" id="PS50053"/>
    </source>
</evidence>
<protein>
    <recommendedName>
        <fullName evidence="8">Ubiquitin-like domain-containing protein</fullName>
    </recommendedName>
</protein>
<dbReference type="Proteomes" id="UP000792063">
    <property type="component" value="Unassembled WGS sequence"/>
</dbReference>
<dbReference type="Proteomes" id="UP000285624">
    <property type="component" value="Unassembled WGS sequence"/>
</dbReference>
<dbReference type="Gene3D" id="1.20.58.2190">
    <property type="match status" value="1"/>
</dbReference>
<evidence type="ECO:0000313" key="3">
    <source>
        <dbReference type="EMBL" id="KAG2513548.1"/>
    </source>
</evidence>
<dbReference type="EMBL" id="JPWU03000489">
    <property type="protein sequence ID" value="KAG2513548.1"/>
    <property type="molecule type" value="Genomic_DNA"/>
</dbReference>
<organism evidence="4 7">
    <name type="scientific">Phytophthora kernoviae</name>
    <dbReference type="NCBI Taxonomy" id="325452"/>
    <lineage>
        <taxon>Eukaryota</taxon>
        <taxon>Sar</taxon>
        <taxon>Stramenopiles</taxon>
        <taxon>Oomycota</taxon>
        <taxon>Peronosporomycetes</taxon>
        <taxon>Peronosporales</taxon>
        <taxon>Peronosporaceae</taxon>
        <taxon>Phytophthora</taxon>
    </lineage>
</organism>
<sequence length="511" mass="52381">MADELTIKVVSGSSESLHLHVDLSTASVFSLKQLIEQQDARRFPIPAQRLIFQGQILQDGKALSDYHVAAGCALHLTLTPGAVAAANAAAATASGPAAPIQLRSYLQQMREYESQDQYATAVRTLQKICANIVGNPAEDKYRKLRVDNAALKAKLFDRTRGQDCVKLLGFQDGAQDGFLVLVPTPEKWESLVTCKTVVDSAVSALGGNTAMGASPFGAATGASPFSGAPPMGGMGGDFTSQAQALLQNPAMLQAMTNNPMVQQMAQQNPMMAQALQNPALLAQSVQALQQNPAMMQQMNQMMSDPNAMARMQQVMAGGGMGGSGGLGGLGSTPFGATAPTSSAAANPFASGASAANPFAKPATVDSAIAKSSVSSVSPASGSSSGVQAFAPLAFDESLVAALGNAVDAQLPTSSGGNTGDQSTSTLGSKSAADFFLDQIAAVVADEKKLSDITGLAPDTPAANSGICVGDTLVAVSGLPVRGLQFSTVIGRLKSTSRNSVVLKLRRNPCTS</sequence>
<dbReference type="SUPFAM" id="SSF50156">
    <property type="entry name" value="PDZ domain-like"/>
    <property type="match status" value="1"/>
</dbReference>
<dbReference type="Pfam" id="PF23195">
    <property type="entry name" value="UBQLN1"/>
    <property type="match status" value="1"/>
</dbReference>
<dbReference type="InterPro" id="IPR015496">
    <property type="entry name" value="Ubiquilin"/>
</dbReference>
<evidence type="ECO:0000313" key="7">
    <source>
        <dbReference type="Proteomes" id="UP000285883"/>
    </source>
</evidence>
<dbReference type="PANTHER" id="PTHR10677">
    <property type="entry name" value="UBIQUILIN"/>
    <property type="match status" value="1"/>
</dbReference>
<reference evidence="3" key="3">
    <citation type="submission" date="2020-06" db="EMBL/GenBank/DDBJ databases">
        <authorList>
            <person name="Studholme D.J."/>
        </authorList>
    </citation>
    <scope>NUCLEOTIDE SEQUENCE</scope>
    <source>
        <strain evidence="3">NZFS 3630</strain>
    </source>
</reference>
<dbReference type="PROSITE" id="PS50053">
    <property type="entry name" value="UBIQUITIN_2"/>
    <property type="match status" value="1"/>
</dbReference>
<dbReference type="InterPro" id="IPR041489">
    <property type="entry name" value="PDZ_6"/>
</dbReference>
<evidence type="ECO:0000313" key="6">
    <source>
        <dbReference type="Proteomes" id="UP000285624"/>
    </source>
</evidence>
<dbReference type="PROSITE" id="PS50106">
    <property type="entry name" value="PDZ"/>
    <property type="match status" value="1"/>
</dbReference>
<evidence type="ECO:0000313" key="5">
    <source>
        <dbReference type="EMBL" id="RLN76740.1"/>
    </source>
</evidence>
<dbReference type="InterPro" id="IPR000626">
    <property type="entry name" value="Ubiquitin-like_dom"/>
</dbReference>
<evidence type="ECO:0000259" key="2">
    <source>
        <dbReference type="PROSITE" id="PS50106"/>
    </source>
</evidence>
<dbReference type="SMART" id="SM00213">
    <property type="entry name" value="UBQ"/>
    <property type="match status" value="1"/>
</dbReference>
<proteinExistence type="predicted"/>
<name>A0A421EZR7_9STRA</name>
<evidence type="ECO:0008006" key="8">
    <source>
        <dbReference type="Google" id="ProtNLM"/>
    </source>
</evidence>
<keyword evidence="6" id="KW-1185">Reference proteome</keyword>
<dbReference type="AlphaFoldDB" id="A0A421EZR7"/>
<dbReference type="Proteomes" id="UP000285883">
    <property type="component" value="Unassembled WGS sequence"/>
</dbReference>
<dbReference type="GO" id="GO:0031593">
    <property type="term" value="F:polyubiquitin modification-dependent protein binding"/>
    <property type="evidence" value="ECO:0007669"/>
    <property type="project" value="TreeGrafter"/>
</dbReference>
<comment type="caution">
    <text evidence="4">The sequence shown here is derived from an EMBL/GenBank/DDBJ whole genome shotgun (WGS) entry which is preliminary data.</text>
</comment>